<dbReference type="Proteomes" id="UP001340816">
    <property type="component" value="Chromosome"/>
</dbReference>
<feature type="region of interest" description="Disordered" evidence="1">
    <location>
        <begin position="716"/>
        <end position="753"/>
    </location>
</feature>
<dbReference type="Pfam" id="PF00583">
    <property type="entry name" value="Acetyltransf_1"/>
    <property type="match status" value="1"/>
</dbReference>
<evidence type="ECO:0000256" key="1">
    <source>
        <dbReference type="SAM" id="MobiDB-lite"/>
    </source>
</evidence>
<dbReference type="PROSITE" id="PS51186">
    <property type="entry name" value="GNAT"/>
    <property type="match status" value="1"/>
</dbReference>
<keyword evidence="3" id="KW-0012">Acyltransferase</keyword>
<proteinExistence type="predicted"/>
<dbReference type="SUPFAM" id="SSF56059">
    <property type="entry name" value="Glutathione synthetase ATP-binding domain-like"/>
    <property type="match status" value="1"/>
</dbReference>
<keyword evidence="3" id="KW-0808">Transferase</keyword>
<keyword evidence="4" id="KW-1185">Reference proteome</keyword>
<dbReference type="RefSeq" id="WP_326757870.1">
    <property type="nucleotide sequence ID" value="NZ_CP109135.1"/>
</dbReference>
<dbReference type="SUPFAM" id="SSF55729">
    <property type="entry name" value="Acyl-CoA N-acyltransferases (Nat)"/>
    <property type="match status" value="1"/>
</dbReference>
<dbReference type="Gene3D" id="3.40.50.261">
    <property type="entry name" value="Succinyl-CoA synthetase domains"/>
    <property type="match status" value="2"/>
</dbReference>
<dbReference type="SMART" id="SM00881">
    <property type="entry name" value="CoA_binding"/>
    <property type="match status" value="1"/>
</dbReference>
<dbReference type="EMBL" id="CP109135">
    <property type="protein sequence ID" value="WSD12482.1"/>
    <property type="molecule type" value="Genomic_DNA"/>
</dbReference>
<dbReference type="InterPro" id="IPR016102">
    <property type="entry name" value="Succinyl-CoA_synth-like"/>
</dbReference>
<dbReference type="Gene3D" id="3.40.50.720">
    <property type="entry name" value="NAD(P)-binding Rossmann-like Domain"/>
    <property type="match status" value="1"/>
</dbReference>
<dbReference type="SUPFAM" id="SSF52210">
    <property type="entry name" value="Succinyl-CoA synthetase domains"/>
    <property type="match status" value="2"/>
</dbReference>
<dbReference type="InterPro" id="IPR016181">
    <property type="entry name" value="Acyl_CoA_acyltransferase"/>
</dbReference>
<dbReference type="GO" id="GO:0016746">
    <property type="term" value="F:acyltransferase activity"/>
    <property type="evidence" value="ECO:0007669"/>
    <property type="project" value="UniProtKB-KW"/>
</dbReference>
<evidence type="ECO:0000313" key="3">
    <source>
        <dbReference type="EMBL" id="WSD12482.1"/>
    </source>
</evidence>
<dbReference type="InterPro" id="IPR043938">
    <property type="entry name" value="Ligase_CoA_dom"/>
</dbReference>
<evidence type="ECO:0000259" key="2">
    <source>
        <dbReference type="PROSITE" id="PS51186"/>
    </source>
</evidence>
<feature type="compositionally biased region" description="Basic and acidic residues" evidence="1">
    <location>
        <begin position="453"/>
        <end position="471"/>
    </location>
</feature>
<dbReference type="InterPro" id="IPR032875">
    <property type="entry name" value="Succ_CoA_lig_flav_dom"/>
</dbReference>
<dbReference type="Pfam" id="PF19045">
    <property type="entry name" value="Ligase_CoA_2"/>
    <property type="match status" value="1"/>
</dbReference>
<organism evidence="3 4">
    <name type="scientific">Streptomyces phaeochromogenes</name>
    <dbReference type="NCBI Taxonomy" id="1923"/>
    <lineage>
        <taxon>Bacteria</taxon>
        <taxon>Bacillati</taxon>
        <taxon>Actinomycetota</taxon>
        <taxon>Actinomycetes</taxon>
        <taxon>Kitasatosporales</taxon>
        <taxon>Streptomycetaceae</taxon>
        <taxon>Streptomyces</taxon>
        <taxon>Streptomyces phaeochromogenes group</taxon>
    </lineage>
</organism>
<dbReference type="EC" id="2.3.1.-" evidence="3"/>
<dbReference type="InterPro" id="IPR003781">
    <property type="entry name" value="CoA-bd"/>
</dbReference>
<dbReference type="Pfam" id="PF13380">
    <property type="entry name" value="CoA_binding_2"/>
    <property type="match status" value="1"/>
</dbReference>
<protein>
    <submittedName>
        <fullName evidence="3">GNAT family N-acetyltransferase</fullName>
        <ecNumber evidence="3">2.3.1.-</ecNumber>
    </submittedName>
</protein>
<dbReference type="PANTHER" id="PTHR42793">
    <property type="entry name" value="COA BINDING DOMAIN CONTAINING PROTEIN"/>
    <property type="match status" value="1"/>
</dbReference>
<dbReference type="SUPFAM" id="SSF51735">
    <property type="entry name" value="NAD(P)-binding Rossmann-fold domains"/>
    <property type="match status" value="1"/>
</dbReference>
<reference evidence="3 4" key="1">
    <citation type="submission" date="2022-10" db="EMBL/GenBank/DDBJ databases">
        <title>The complete genomes of actinobacterial strains from the NBC collection.</title>
        <authorList>
            <person name="Joergensen T.S."/>
            <person name="Alvarez Arevalo M."/>
            <person name="Sterndorff E.B."/>
            <person name="Faurdal D."/>
            <person name="Vuksanovic O."/>
            <person name="Mourched A.-S."/>
            <person name="Charusanti P."/>
            <person name="Shaw S."/>
            <person name="Blin K."/>
            <person name="Weber T."/>
        </authorList>
    </citation>
    <scope>NUCLEOTIDE SEQUENCE [LARGE SCALE GENOMIC DNA]</scope>
    <source>
        <strain evidence="3 4">NBC 01752</strain>
    </source>
</reference>
<dbReference type="Gene3D" id="3.30.470.20">
    <property type="entry name" value="ATP-grasp fold, B domain"/>
    <property type="match status" value="1"/>
</dbReference>
<name>A0ABZ1H4F3_STRPH</name>
<dbReference type="InterPro" id="IPR036291">
    <property type="entry name" value="NAD(P)-bd_dom_sf"/>
</dbReference>
<accession>A0ABZ1H4F3</accession>
<sequence>MTTPPYPDDLEQPGLVRTGRSTFVRPIRPEDADRLVAFVGGLSRATLAYRSLGPVIRARDDVIRRGAYVDYLNELALVALAGDEIAGLVRYVRDTEDPDHAEVTFTIRDDDQSEGFGRLLLEHIAAAARARGIRVLKADVLADNTRMINVFLGSGYRVDSGPPGQIVHFDIAVDPQAQAVARAERREHTAVRRSLRPLLEPRSVAVIGANRSPLTIGHEIVANLLRGGFRGSVFPVNPRAGQVAGARAYPSVRELPEPPDLALIAVRAEAVPDVVRECAEAGVKAVVVVSTGFGETGAAGRTTELELSRFARASGMRLVGPNCMGVVNTTPAARLAATFSPALPTPGRVAMSSQSGPLGLAVLDFARRLRLGFSGFVSVGHAVDVSTNDLLQWWEEDPETSVILLHVETFGNPRRFARIARRVAPRKPIIAVHPGHGHATGQVDPGGRGGSGRRGDPESREDTGGRGDTAGHADPPGPSDSAVSSLFAQSGVIRTRSLQELFDAALLLAHQPPPPGNRVAVITNAGGPAALTVGACVASGLRVPPLGERTRESLRTALGPGAEVANPVDLTPMATAAHYRQALDAALADDGIDAAIVLFMPPLADKPDEVAAAILDAAEAAPSKPVVASFLGGAGVADLLHRGELVVPTYAFPESAAASLGHAAAYQAWRSTPAGVVPDLPGVDTDRARSLLAGCAPGPVPPRIAAELLDSYGIAVRDAEPGSGPGSEPRSEPGSELGSESGSEPGSRLGSGPDAFLSVGADPVFGPVVAFGLTGDYADLMADVAHRVTPLSDRDAREMVRSLRAAPLLDGRVGGPGVDLAALEETVLRISAMVEDLPEIEAMELRPIRLLPPGDGVAVTRATIRLADETRKGGPS</sequence>
<dbReference type="CDD" id="cd04301">
    <property type="entry name" value="NAT_SF"/>
    <property type="match status" value="1"/>
</dbReference>
<dbReference type="Gene3D" id="3.40.630.30">
    <property type="match status" value="1"/>
</dbReference>
<dbReference type="PANTHER" id="PTHR42793:SF1">
    <property type="entry name" value="PEPTIDYL-LYSINE N-ACETYLTRANSFERASE PATZ"/>
    <property type="match status" value="1"/>
</dbReference>
<gene>
    <name evidence="3" type="ORF">OHB35_04185</name>
</gene>
<feature type="domain" description="N-acetyltransferase" evidence="2">
    <location>
        <begin position="22"/>
        <end position="180"/>
    </location>
</feature>
<feature type="region of interest" description="Disordered" evidence="1">
    <location>
        <begin position="427"/>
        <end position="484"/>
    </location>
</feature>
<evidence type="ECO:0000313" key="4">
    <source>
        <dbReference type="Proteomes" id="UP001340816"/>
    </source>
</evidence>
<dbReference type="Pfam" id="PF13607">
    <property type="entry name" value="Succ_CoA_lig"/>
    <property type="match status" value="1"/>
</dbReference>
<dbReference type="Pfam" id="PF13549">
    <property type="entry name" value="ATP-grasp_5"/>
    <property type="match status" value="1"/>
</dbReference>
<dbReference type="InterPro" id="IPR000182">
    <property type="entry name" value="GNAT_dom"/>
</dbReference>
<feature type="compositionally biased region" description="Low complexity" evidence="1">
    <location>
        <begin position="726"/>
        <end position="753"/>
    </location>
</feature>